<dbReference type="PANTHER" id="PTHR10819">
    <property type="entry name" value="PHOSPHOTRIESTERASE-RELATED"/>
    <property type="match status" value="1"/>
</dbReference>
<dbReference type="Proteomes" id="UP000069620">
    <property type="component" value="Unassembled WGS sequence"/>
</dbReference>
<keyword evidence="6" id="KW-1185">Reference proteome</keyword>
<dbReference type="InterPro" id="IPR001559">
    <property type="entry name" value="Phosphotriesterase"/>
</dbReference>
<name>A0A100W757_9MYCO</name>
<dbReference type="RefSeq" id="WP_072278602.1">
    <property type="nucleotide sequence ID" value="NZ_BCSX01000064.1"/>
</dbReference>
<dbReference type="GO" id="GO:0008270">
    <property type="term" value="F:zinc ion binding"/>
    <property type="evidence" value="ECO:0007669"/>
    <property type="project" value="InterPro"/>
</dbReference>
<comment type="caution">
    <text evidence="5">The sequence shown here is derived from an EMBL/GenBank/DDBJ whole genome shotgun (WGS) entry which is preliminary data.</text>
</comment>
<dbReference type="InterPro" id="IPR032466">
    <property type="entry name" value="Metal_Hydrolase"/>
</dbReference>
<evidence type="ECO:0000256" key="1">
    <source>
        <dbReference type="ARBA" id="ARBA00022723"/>
    </source>
</evidence>
<dbReference type="Pfam" id="PF02126">
    <property type="entry name" value="PTE"/>
    <property type="match status" value="1"/>
</dbReference>
<evidence type="ECO:0000313" key="6">
    <source>
        <dbReference type="Proteomes" id="UP000069620"/>
    </source>
</evidence>
<keyword evidence="2" id="KW-0378">Hydrolase</keyword>
<evidence type="ECO:0000313" key="5">
    <source>
        <dbReference type="EMBL" id="GAS92796.1"/>
    </source>
</evidence>
<gene>
    <name evidence="5" type="ORF">RMCB_6892</name>
</gene>
<dbReference type="EMBL" id="BCSX01000064">
    <property type="protein sequence ID" value="GAS92796.1"/>
    <property type="molecule type" value="Genomic_DNA"/>
</dbReference>
<evidence type="ECO:0000256" key="4">
    <source>
        <dbReference type="PROSITE-ProRule" id="PRU00679"/>
    </source>
</evidence>
<protein>
    <submittedName>
        <fullName evidence="5">TatD related DNase family protein</fullName>
    </submittedName>
</protein>
<feature type="binding site" evidence="3">
    <location>
        <position position="161"/>
    </location>
    <ligand>
        <name>a divalent metal cation</name>
        <dbReference type="ChEBI" id="CHEBI:60240"/>
        <label>2</label>
    </ligand>
</feature>
<comment type="cofactor">
    <cofactor evidence="3">
        <name>a divalent metal cation</name>
        <dbReference type="ChEBI" id="CHEBI:60240"/>
    </cofactor>
    <text evidence="3">Binds 2 divalent metal cations per subunit.</text>
</comment>
<keyword evidence="1 3" id="KW-0479">Metal-binding</keyword>
<organism evidence="5 6">
    <name type="scientific">Mycolicibacterium brisbanense</name>
    <dbReference type="NCBI Taxonomy" id="146020"/>
    <lineage>
        <taxon>Bacteria</taxon>
        <taxon>Bacillati</taxon>
        <taxon>Actinomycetota</taxon>
        <taxon>Actinomycetes</taxon>
        <taxon>Mycobacteriales</taxon>
        <taxon>Mycobacteriaceae</taxon>
        <taxon>Mycolicibacterium</taxon>
    </lineage>
</organism>
<proteinExistence type="inferred from homology"/>
<dbReference type="PANTHER" id="PTHR10819:SF3">
    <property type="entry name" value="PHOSPHOTRIESTERASE-RELATED PROTEIN"/>
    <property type="match status" value="1"/>
</dbReference>
<feature type="binding site" evidence="3">
    <location>
        <position position="161"/>
    </location>
    <ligand>
        <name>a divalent metal cation</name>
        <dbReference type="ChEBI" id="CHEBI:60240"/>
        <label>1</label>
    </ligand>
</feature>
<comment type="similarity">
    <text evidence="4">Belongs to the metallo-dependent hydrolases superfamily. Phosphotriesterase family.</text>
</comment>
<evidence type="ECO:0000256" key="2">
    <source>
        <dbReference type="ARBA" id="ARBA00022801"/>
    </source>
</evidence>
<dbReference type="AlphaFoldDB" id="A0A100W757"/>
<comment type="caution">
    <text evidence="4">Lacks conserved residue(s) required for the propagation of feature annotation.</text>
</comment>
<feature type="binding site" evidence="3">
    <location>
        <position position="21"/>
    </location>
    <ligand>
        <name>a divalent metal cation</name>
        <dbReference type="ChEBI" id="CHEBI:60240"/>
        <label>1</label>
    </ligand>
</feature>
<feature type="binding site" evidence="3">
    <location>
        <position position="286"/>
    </location>
    <ligand>
        <name>a divalent metal cation</name>
        <dbReference type="ChEBI" id="CHEBI:60240"/>
        <label>1</label>
    </ligand>
</feature>
<dbReference type="GO" id="GO:0016787">
    <property type="term" value="F:hydrolase activity"/>
    <property type="evidence" value="ECO:0007669"/>
    <property type="project" value="UniProtKB-KW"/>
</dbReference>
<reference evidence="6" key="1">
    <citation type="journal article" date="2016" name="Genome Announc.">
        <title>Draft Genome Sequences of Five Rapidly Growing Mycobacterium Species, M. thermoresistibile, M. fortuitum subsp. acetamidolyticum, M. canariasense, M. brisbanense, and M. novocastrense.</title>
        <authorList>
            <person name="Katahira K."/>
            <person name="Ogura Y."/>
            <person name="Gotoh Y."/>
            <person name="Hayashi T."/>
        </authorList>
    </citation>
    <scope>NUCLEOTIDE SEQUENCE [LARGE SCALE GENOMIC DNA]</scope>
    <source>
        <strain evidence="6">JCM15654</strain>
    </source>
</reference>
<dbReference type="OrthoDB" id="9795018at2"/>
<reference evidence="6" key="2">
    <citation type="submission" date="2016-02" db="EMBL/GenBank/DDBJ databases">
        <title>Draft genome sequence of five rapidly growing Mycobacterium species.</title>
        <authorList>
            <person name="Katahira K."/>
            <person name="Gotou Y."/>
            <person name="Iida K."/>
            <person name="Ogura Y."/>
            <person name="Hayashi T."/>
        </authorList>
    </citation>
    <scope>NUCLEOTIDE SEQUENCE [LARGE SCALE GENOMIC DNA]</scope>
    <source>
        <strain evidence="6">JCM15654</strain>
    </source>
</reference>
<feature type="binding site" evidence="3">
    <location>
        <position position="23"/>
    </location>
    <ligand>
        <name>a divalent metal cation</name>
        <dbReference type="ChEBI" id="CHEBI:60240"/>
        <label>1</label>
    </ligand>
</feature>
<evidence type="ECO:0000256" key="3">
    <source>
        <dbReference type="PIRSR" id="PIRSR601559-52"/>
    </source>
</evidence>
<feature type="binding site" evidence="3">
    <location>
        <position position="193"/>
    </location>
    <ligand>
        <name>a divalent metal cation</name>
        <dbReference type="ChEBI" id="CHEBI:60240"/>
        <label>2</label>
    </ligand>
</feature>
<dbReference type="Gene3D" id="3.20.20.140">
    <property type="entry name" value="Metal-dependent hydrolases"/>
    <property type="match status" value="1"/>
</dbReference>
<dbReference type="PIRSF" id="PIRSF016839">
    <property type="entry name" value="PhP"/>
    <property type="match status" value="1"/>
</dbReference>
<sequence length="338" mass="37091">MPIHTVLGPIEPSELGETSMHEHLLIDGRVWYEPAREPVPDPPAVSLESLGFVHWNLVSLEDNLLIDDVDLVVRELDYLSAVPNAGIVDLTNVGLGRRIEDLATISKRAGVHVMSGCGFYIHNSHPDYVGESTVDQLAELLIMELREGVDGTGIKAALIGEIGTSSPVTDREKKVLTAAGIAAVETQASVSIHLEPRGAEALNVLEILLAQGMSTDRVIMGHLDEHLDRGYHADVAQSGVAMAFDTFGSDFYFSGLFKDPTDLERIDHLLPLLHEGHAGQIVLACDVWTKANLKNYGGYGYDHLHRRILPLLRDEHGVDDDTIAQMMVENPRRLLDRP</sequence>
<dbReference type="STRING" id="146020.RMCB_6892"/>
<dbReference type="SUPFAM" id="SSF51556">
    <property type="entry name" value="Metallo-dependent hydrolases"/>
    <property type="match status" value="1"/>
</dbReference>
<dbReference type="PROSITE" id="PS51347">
    <property type="entry name" value="PHOSPHOTRIESTERASE_2"/>
    <property type="match status" value="1"/>
</dbReference>
<feature type="binding site" evidence="3">
    <location>
        <position position="222"/>
    </location>
    <ligand>
        <name>a divalent metal cation</name>
        <dbReference type="ChEBI" id="CHEBI:60240"/>
        <label>2</label>
    </ligand>
</feature>
<accession>A0A100W757</accession>